<keyword evidence="6" id="KW-1185">Reference proteome</keyword>
<dbReference type="EMBL" id="JBHSBU010000001">
    <property type="protein sequence ID" value="MFC4158796.1"/>
    <property type="molecule type" value="Genomic_DNA"/>
</dbReference>
<evidence type="ECO:0000256" key="2">
    <source>
        <dbReference type="SAM" id="MobiDB-lite"/>
    </source>
</evidence>
<dbReference type="InterPro" id="IPR050708">
    <property type="entry name" value="T6SS_VgrG/RHS"/>
</dbReference>
<dbReference type="CDD" id="cd00118">
    <property type="entry name" value="LysM"/>
    <property type="match status" value="1"/>
</dbReference>
<feature type="transmembrane region" description="Helical" evidence="3">
    <location>
        <begin position="6396"/>
        <end position="6419"/>
    </location>
</feature>
<feature type="region of interest" description="Disordered" evidence="2">
    <location>
        <begin position="4985"/>
        <end position="5011"/>
    </location>
</feature>
<dbReference type="PROSITE" id="PS51782">
    <property type="entry name" value="LYSM"/>
    <property type="match status" value="1"/>
</dbReference>
<feature type="transmembrane region" description="Helical" evidence="3">
    <location>
        <begin position="6431"/>
        <end position="6453"/>
    </location>
</feature>
<dbReference type="NCBIfam" id="TIGR01643">
    <property type="entry name" value="YD_repeat_2x"/>
    <property type="match status" value="5"/>
</dbReference>
<evidence type="ECO:0000313" key="5">
    <source>
        <dbReference type="EMBL" id="MFC4158796.1"/>
    </source>
</evidence>
<dbReference type="Gene3D" id="3.90.930.1">
    <property type="match status" value="1"/>
</dbReference>
<feature type="region of interest" description="Disordered" evidence="2">
    <location>
        <begin position="5642"/>
        <end position="5671"/>
    </location>
</feature>
<accession>A0ABV8MNA7</accession>
<dbReference type="InterPro" id="IPR031325">
    <property type="entry name" value="RHS_repeat"/>
</dbReference>
<keyword evidence="1" id="KW-0677">Repeat</keyword>
<sequence length="7093" mass="784155">MAGSLNALGGRGVLGSAKTGTSGGSVYLNAATGNLVLQRQDEFLAGQGPDLAMLRTYNSGGRFDGDNNDGWRLGFYRTVRLDPGRQIGEAGSSLTRTDRDGAELRYRFDLVRKAYVRADQGGDDVLVYDEVNKSWTWTDGATRHSELYSKNGEQGWRLVESRDRDGDTINYVYNGRGLLSEVRSSNRGTMVLVYGKPDQPLLLTAVKLQIDGRDYQHTSYHYDAQQRLHQVKVDLTPEDGNDKHFYQVDYEYYDQPGRDRLLKSLSESDGTRLEFIYENSGDSPRLMQLIDRATQRETRFEYGPNATRVREFQLKPEQGPSAMVELSHSVLGYDGAGQLTSVELWGGDSGPLRSEYRYDAAGRVQEILDGRGNKVVYGYDAHGNLTLERDASGATVERSYRNGMLLRETRYSVVDPDGQTAPTGALHNRFVYDPARNHLLRFSVSAEGRVVEYRYDQQGQRSAELIYDRALFRSGAADAELAIETLEAWVARQGQAQRTDYFYQPDGQLSRTVAYGPVSIGQAGRDQPVQRQNVTLETRFFYDHQGRLLGSIDARQNADGGAKRRTWLHYDGLGRLLRSIDVEGKQTEYQYSIERSGGIRVEISAPDGRRTVKVYDTHGNLLSVQELGDNASQTLSFSRFHYDALDRLRYSVDGSGRGSAMLYDALGRKVAEVDDSGAMVEFGYDRNGQLALTRRYVNRLSGEMLQRYLSPPGEGVAAVDLRKPGARPAPSNEDRVERRIYDNAGRLSKTLDADGFMTVYRYDGASRLLETVRHAQAVALDALILDMPDHKLAPPAAHPADRRSRRFYDGDGKLLAELDAEYALTEYRYDGAGRVLETIAYANRVSQPDAASLDALRPAADPARDRSSQRRYDSRGLLAAERDAEGYITVYEYDEVGNRTQTRRLATVSNEPLPAGEALWAWIEARKLDGADRRTLAVYDSLNRVQRERETVGGAALQKFYGYDLGGRLTSLVQIDELGGSNARRSSYSRYDRLGRLVEELSGEGADLLRTLLSTDTGTSVLPGEIERVWNTYGLRYGYDEAGRRTRLTDQSGRHTFYYYDGVGRLQYTVNPLGEVSELRYTAQGDVAATIRYTRRLADLSALNGGRADAALTQAIAALADGSESRTDRTFNRRGLLQSETVWQSSGPAAAFQRQRFVYNAFGELYQRYDRIGLQDQEVLGEHIFSRDRRGTVTERLSGGVYSKTEVDVFGRTLKVATGSQSGVTGQYGGLQEVSQQYDRLGRVVQVETGALGQVLSRRSTSFDAFDRVLTQTDTLEGGRQTTVSYRYNDATRAVTMLSAGGIATTIKKNAFGDTEYTIDGQGGSTHYRYDAAGRLQAVVRPDGSVVSESRYDRLGNLHWSIDERGVKIEYLYDAANRRQTQIVDPDGQRLTTHYQWDGQGRLFRETGPDNLVTLTEYSRDGRKWRVVIDPVEPGKAAGSALHLETRYHYDPRGNLLTVEQGFDASGRPLREYSKTRYDYDDAGRRYREVVDPDGLALETLYFFDGAGNAVAKRDPNGHFTTYYRDGQGRVTITVNGAGEVEESVYDLAGRVSEKRRYLKPYPELRFDASRTALHEPVPSALKVSSLLDASQAERTRLFYDDDGRLRWSLDPSGALIGYLHDDNGNVLRETRYANKLTGVMGEIVPQESLQDRIVDYVYDALNRPVYRVDKERVAGQLRERAIYETRTRYDQAGRVVRVSAVALTEDQTGERKVVGESIETLYRYDALGRRIAEVDNQGRVKRTEYDALGRVKTVTEKVGISEKDAVALPLTGLPGAQLIQVDRDAVILLGPEGQRTLMFRDTPLQEMVDEAPWLAGWLQTQFGVRFLSELESASLPLRSPAQLTRPGQGAALTELRLLLAQFWNRQPVGSELSWAGGRLHRTTADAATFIVGQPASRIIVERAKSYDPIHLASLHPQLRDWLLNEPRARYGLKLVPEQQMPLLVRDASLMAAQAQLQSVLWSRGSDDELALNLRKDRITQYRYDQAGRLERVTDPDGSVEKYSYDALGRKISYVNKLDGRTEYDYDRAGRQILEVSPQVSRLNDGADINSVSQHVNVATKMVYDANGNLIERWEGGVGQMRTRDAGFGTDNFAWHNARVTRFAYDASGRQTMLEQPTQLQAVFRRQWDQFWSGIVPNETMTWDIGQLLHSGGRLELQVRFDDAHHATIDGVKVQRGMSVDELLRKLPKLRDAVVAAGLMTVDTDDYVRIVDAGRADAFKTRWDSFWNSAQPGETLSWAQGTLTRQVDGRALYLARGETPRDARWLDAGMTLAQTAKSHPNIRAEMEAHGYQFSAELLFRNAEDRTKLIATWNDYWNHSVPGEWIALGKGRLLRQADGSARFRDEVGVEVVLRREMLDPAKGQLDQQIAERLREHPGLIELFRAFQYEFEFKYRVADERRLQALQAIWEAYWAGPVYGETFDLGQQRTLRRYGPDLAAFTTADGRIYTVRRDMALETLASLHPDIRDWLKSLAPGLSIGEPATKVTEGNITRLEPFWRDYWGQGLIGETWQWAGGQLRREGVHLATYIGADGREVRIADNDPLEQVVNLHPDIRQAFVAQGFQLGTPVRTVDLGQMQKTWEALWQRTLPGTEVPFYQGILRREPAREIAYPSPSGKLETRLRGVATYIPTANPSQAVELFEGLSIDEVAERSPELKRFFTELGVKFGADRVVTPGDQAATLAAVWQGYFAGLVVNESRAWAQGSLVRTGPNSAKYVFQNKASGKTEEIALSRDMSLVDAAALHADIAAELAKAPGVEVKPYLPRDGDNRAQAAWQALFDRPQVGATWDWAKGQLRREADGRITYVLGGRDQFSFDRSASLQSLAERHPNFTEAFAALGFRLGDQVNETGRVADLKAHWQTFFDQAVLGERLEWAGGVLVRGNAGEAEFVAGNGERVRLSREMSLAQMAKLHPQIEAEFLRQGFQAGPIASAADLERMRTDWLARFDTAMPGERLAWSQGHLVRQADGSANYLASDGQRIALRAGMSLEAMARLHPEIAKGFEAFGFVMGDEAAMLADWHSYFDRAVSGESRSFGPGRLVRHEDGTIRYIGTDGNTAVLRRGMNVEQVALLHPELAQEFAKQGFVIGERPQVKQGDIEALRRQWQSYFDTAQPGETLNWAEGTLTRQADGSALYRSNVFGGTTVLRREMSLETIAKAHTGLAVAFSRQYGYRMESQIEVVAPGDLARLDADWNAYFRGRFAGETLDWAGGKLVRNADGTATYLAANGSSVVLNGGMSVADVARAHPALAAYFETQRFKLGTPQSVVVPGRQAELQQHWDNYFNGPVLKKSESLWGGTVIRTGFGTADFVFGGTTFQLIRGMDLPRLSELPVEISRQYVRSRPVLDRATLQSDWNLFWSTIPVGWSGAWRGGEITRTGPSSAFYRGNDGSTLSITTSTSLDTLLSNRAIAAAFTRTENWIDESAFRRDWDQYWLGSVAEEPLTLFDGKITRHADGSATFSGAAGAVRFDRSASFSALYLANPKLFGQWASEFGYRISTDQKVIDSSGEEALRSFLSRYFSGSVAGETIAMWGGTLTRQSNGSARYTHPAGTLDMVASHNKAGLAVQSARLAQAWADGYGFKAGMVLRLVERGREAELQAALSAYWSGRIPEETLSVYGGTLTRHADGSASFQTAQGSIAVRRDSDLLALAMSNSSLAQAWKQSFGLVVENGRGVVARGQEAELQALIDGYLTGRFAGDQLEWLGGSWTRNADGSATYRSASGSLRLSRDADLAASARANKELAQALQQRYGFSSVNGIGAVRQGDLAGLKGFWERYWAGRQSGETQSWLNGTWTRNADGSATYSSASGNLRVSRDADLATLARANQELAQALRERYSFVPPPQGNAGAGQGALEKFWSDYWKGGMAGEQSKALGGTLVRTGEGRAEYRSGSGEVVQVSREPDFASWIAKSASLKAALEREYDYRVSVRRDWVGVSAKQVADLEAAWQIYWQGTADGEQVAVFGGTWRRNGDGSAQFKTAAGEWRVSRNEDLSALAVRDGSGALGRQLIEQYGYRRQGLVFRSEQEKAALGQLWEAYFTTPLEGETLRLEFANQTFGTLTRLAGGAVRFDALGGDPTGPGRSATVQRGDGYQALALACPRFADFLKAAFQSSIDDGARATIQKQFDRYWTNPEGWVHSGEGEKLEILDPLTGRAMKIRFLAQGQAEFIDINQRSTLLRYDAGATAEQLQHYLTELALSNRDFGRWWRGVSGFSVRDSSSVIAPAQRDPAAADAALRSYWKGPQAGETIHLLDGVIRRNENGTATYSAAINGQSVSVVFDRQTRFSELALQHASIAHALGRDYGFKVESTLGFGGNPAARGQLQTFLDQYLSQSMVGEVYEHADSGGRFVRAVTPEGQLGVVYEDRVGHKIQLQHTKGVSGEALRQELARAAADSVELNRAWSQSFGFAGWREVKIGTGRAESMLKSWRDYWDHPVIGEQLDFAGFGSFKRTGLNQVTFITEGEPPRSVVLDRPKAAGVESWKVSDEELLKWLAAASSKEPALEALWTRFFGGELRLDVVKQGDSAVGLMLDAYWQGSLPGETLELPFGKLTRLGGGLLGYERTKDQGRFTFRRDMPLSEVARVAPELVQHWEGQGAFALDKDGRTTISDSLNSVKDSGNNVRALLQRSFSDLWTGERAGARVSVNGVMLTRLADGQARNDLGQVISRSSSLTELANSVAGLPAGAEAWRALASNGAANAQLEVDDNAFNGRELGMADFGRAELVPHSDTYYDAVGNAVAYRDVEGNWSYKAYDSAHRLRFDIDAEGYVIQYDYDTFGNRTELIRYANRWHGGQDAKRRADPSLASLEGWARSQLPTDQRRIEYRYDVRGRLQQTIEPQSENFEVDANGQVRLQIGSKITTLHYDAHGRMVRQQVTGGHFPSTTYFYYDSLGRKVGQIDPAGYLTRWRYNAFGQVKEEVQYATALTIVFDENAKFEALCDSLEQKLTSSAQDSTGQKRVKRYDYDRRGNLIEETELVATLDVNGQVLNRESSQRHGYDQAGNRVSSTDGRGNQSFEFYDETGRKIGAAQATNGSMSEGYKRSDYRVSKIDYDVFGNAVRTRQLNNLAGGFSLDYRNMPNGLKAESIAYNNWLICTADTAFSQDSEDRVEIRSFDAAGRTLSARVYQGRYSRQQLSHSEWRYDAFGRTLLEWQSNEVETFADNQSLETRKIRNNAVKRFTYDRIGRQVTTRERVGGKDSTGHTETQVEYNAFGEITRRFIRPVAIQGTTMSAELTGQYAYDNAGRLIYRNEGGVATRYAYDIEGRETARVVSPTGKVTEQASLLNLLFDADSAGRVPAAANADYRRYFTVYDRLGRAVKQFNPSFKDRTTQETLQVVSSVVYDRWGNRLSATDANGATYQWRYDSHNRVVEETLPETVVVGQDGKVSRQAIKRRYGYNQYGDLQAKRDGKQQVRHYEYDDFGRQTGEYVVNELGGRSYLSETQYDSYGRVRQQRHFSGTGVFAESPFAYTYDALDRVKTIQRIGAEVRELVEGALIGKQRLEETGYVYDQLGRKIRETRQIYSYESARDYARAPDDKQQLQLTEYDSLGRVTATESAERDGGIFKRGFRREQTYDMRGNKTSATTSWVQEGARISDASLRWIYNAATGQLSHHTDLGGGTYDYQYNSAGELERQNYSRLFLNFEADPDRQIKLPPVPTPTPTPDPGSDKKSLNDTGLPGMVPLAEGGFIERRADGSWVDDRGDSWTLDADGMLTGRTGQRVSPLGEKVPPSPTPTAIVSTRYQNRQAKHERSFVYDEAGHLIQQTDFDKSYTSGTEAGKVDAHRFLDEGTVLQTKRYDRLGNVLEETVERSWSSGVEGRRAVGTTEYWRQRNEYDELGRLRAVQTDDDQSTSTALWLQYGYDENGNRRAVLGARRSEGWWQGYINWYDYDALDRMTLSRGVLENGSIQLRPTQTVWSMTSPLVDWNSLAGNRSTLSFNNAWQMTLALPKDDQPMLSGGTRISYLGTGQLRDSVQTVQRDGKTQTQKFYYDSFGRVIAATQQENSTSPEMLVSMRTYDWLGRVAKEGNWDPRSPSPTPTPTPTPVPTPTPTPTPRPEPKSTPSLEAAPSVNGHGQFVQERRNEYDGNGRLLTQYTFTDRLHANAQAASQTSYQYDGEKLLQMQFKTLDKDSWSETYTYQYQAFGSWKETSQIREVTGRDSRRAKSYSVLDDYGQVRAIWQATQAHGIGGNDTFAPGYVPSQVRRFFTDSDGRVLWRFDESNLGDSSPGRFEESVWLADKPSHDSKDYEILRRSGPGNKGIAYAYAGSNVVGSAGKDIHSSDFDFNYLDLSPNSLPQASEQSYTTQQGDTLRRIALMNWGDAGLWYLIADANNAVDSSENRAGPESLLKAGQTLKLPMVISAANRADTFRPYNPTKILGSTTPELPAPPPPPGPEGCGAVGQIVMIVVMIVATVFTAGAAAVGFSAGFQAIMTAGAQAMIGSMTAGSILGVSGLGGAMMASTVGAAVGSVASQAVGMAMGAQDKFSWKAVGTAALSAGVGAAIGGSGLGEAIRGSQFVSSFSSYSHIAGAALTAMASSAISQSVMSAAGLGSFSWRNVAAAGVAASVAPSLSVEGDTFGARLLNNLTSGTISRVAQIAMHGRGKLDMVSIATNAFGDALGNGIVRAMQTVSVESTNRFHSPELMKPLAARAPVEFEPSDHQFEVPSHSYSALDGEAGDGRGQGRVWYSRTVQRGDTLTSLADGDPELAGAIGYQNGLTSSRIRAGMTLTYSEDYDQEKAQSWIRAAYREDNDRALRASLNARLSDRLFSTEGLQQQGLDLLNAGVGWARKGLGSLAQDFAQMKYDGPVRELGEAPGYLTSMGRVLSSELPLSEKLSLLGSTTGYHYRGSPGAQGTVQIAGGVLEAGSAAALFLTGGGSPGGVVVGLHSLDTISAGINRIQGGDGRTLTYKTVESLTGSSGVATAVDMAIPVLAMRPGGRSTVPSSPLTIASNPATGNPAAISRGMGTLNTRQAAVLEQLPDYGSQLITSKNFGQRDLAALTASTGDEFAMFSTGGRRLLIRGDATSVPITPEMATDLASQGWRWSSHVHPGFDSSVLRSSIGDRAVLDAMGANQSAIFNSLGQRRLFTPAGDSLNGWTPW</sequence>
<dbReference type="RefSeq" id="WP_378161860.1">
    <property type="nucleotide sequence ID" value="NZ_JBHSBU010000001.1"/>
</dbReference>
<keyword evidence="3" id="KW-0812">Transmembrane</keyword>
<keyword evidence="3" id="KW-1133">Transmembrane helix</keyword>
<evidence type="ECO:0000256" key="1">
    <source>
        <dbReference type="ARBA" id="ARBA00022737"/>
    </source>
</evidence>
<dbReference type="Pfam" id="PF05593">
    <property type="entry name" value="RHS_repeat"/>
    <property type="match status" value="6"/>
</dbReference>
<dbReference type="InterPro" id="IPR018392">
    <property type="entry name" value="LysM"/>
</dbReference>
<reference evidence="6" key="1">
    <citation type="journal article" date="2019" name="Int. J. Syst. Evol. Microbiol.">
        <title>The Global Catalogue of Microorganisms (GCM) 10K type strain sequencing project: providing services to taxonomists for standard genome sequencing and annotation.</title>
        <authorList>
            <consortium name="The Broad Institute Genomics Platform"/>
            <consortium name="The Broad Institute Genome Sequencing Center for Infectious Disease"/>
            <person name="Wu L."/>
            <person name="Ma J."/>
        </authorList>
    </citation>
    <scope>NUCLEOTIDE SEQUENCE [LARGE SCALE GENOMIC DNA]</scope>
    <source>
        <strain evidence="6">LMG 29894</strain>
    </source>
</reference>
<protein>
    <recommendedName>
        <fullName evidence="4">LysM domain-containing protein</fullName>
    </recommendedName>
</protein>
<dbReference type="Gene3D" id="3.10.350.10">
    <property type="entry name" value="LysM domain"/>
    <property type="match status" value="1"/>
</dbReference>
<evidence type="ECO:0000313" key="6">
    <source>
        <dbReference type="Proteomes" id="UP001595791"/>
    </source>
</evidence>
<organism evidence="5 6">
    <name type="scientific">Chitinimonas lacunae</name>
    <dbReference type="NCBI Taxonomy" id="1963018"/>
    <lineage>
        <taxon>Bacteria</taxon>
        <taxon>Pseudomonadati</taxon>
        <taxon>Pseudomonadota</taxon>
        <taxon>Betaproteobacteria</taxon>
        <taxon>Neisseriales</taxon>
        <taxon>Chitinibacteraceae</taxon>
        <taxon>Chitinimonas</taxon>
    </lineage>
</organism>
<proteinExistence type="predicted"/>
<evidence type="ECO:0000256" key="3">
    <source>
        <dbReference type="SAM" id="Phobius"/>
    </source>
</evidence>
<evidence type="ECO:0000259" key="4">
    <source>
        <dbReference type="PROSITE" id="PS51782"/>
    </source>
</evidence>
<feature type="domain" description="LysM" evidence="4">
    <location>
        <begin position="6294"/>
        <end position="6349"/>
    </location>
</feature>
<dbReference type="PANTHER" id="PTHR32305:SF15">
    <property type="entry name" value="PROTEIN RHSA-RELATED"/>
    <property type="match status" value="1"/>
</dbReference>
<gene>
    <name evidence="5" type="ORF">ACFOW7_05410</name>
</gene>
<dbReference type="InterPro" id="IPR056823">
    <property type="entry name" value="TEN-like_YD-shell"/>
</dbReference>
<feature type="compositionally biased region" description="Pro residues" evidence="2">
    <location>
        <begin position="6027"/>
        <end position="6049"/>
    </location>
</feature>
<dbReference type="Proteomes" id="UP001595791">
    <property type="component" value="Unassembled WGS sequence"/>
</dbReference>
<dbReference type="PANTHER" id="PTHR32305">
    <property type="match status" value="1"/>
</dbReference>
<feature type="compositionally biased region" description="Polar residues" evidence="2">
    <location>
        <begin position="4998"/>
        <end position="5011"/>
    </location>
</feature>
<keyword evidence="3" id="KW-0472">Membrane</keyword>
<feature type="compositionally biased region" description="Pro residues" evidence="2">
    <location>
        <begin position="5649"/>
        <end position="5659"/>
    </location>
</feature>
<feature type="region of interest" description="Disordered" evidence="2">
    <location>
        <begin position="6019"/>
        <end position="6066"/>
    </location>
</feature>
<dbReference type="Gene3D" id="2.180.10.10">
    <property type="entry name" value="RHS repeat-associated core"/>
    <property type="match status" value="8"/>
</dbReference>
<dbReference type="InterPro" id="IPR006530">
    <property type="entry name" value="YD"/>
</dbReference>
<comment type="caution">
    <text evidence="5">The sequence shown here is derived from an EMBL/GenBank/DDBJ whole genome shotgun (WGS) entry which is preliminary data.</text>
</comment>
<dbReference type="InterPro" id="IPR036779">
    <property type="entry name" value="LysM_dom_sf"/>
</dbReference>
<feature type="region of interest" description="Disordered" evidence="2">
    <location>
        <begin position="5703"/>
        <end position="5729"/>
    </location>
</feature>
<name>A0ABV8MNA7_9NEIS</name>
<dbReference type="Pfam" id="PF25023">
    <property type="entry name" value="TEN_YD-shell"/>
    <property type="match status" value="1"/>
</dbReference>